<dbReference type="EMBL" id="KN882043">
    <property type="protein sequence ID" value="KIY46201.1"/>
    <property type="molecule type" value="Genomic_DNA"/>
</dbReference>
<dbReference type="GO" id="GO:0000245">
    <property type="term" value="P:spliceosomal complex assembly"/>
    <property type="evidence" value="ECO:0007669"/>
    <property type="project" value="InterPro"/>
</dbReference>
<dbReference type="InterPro" id="IPR038737">
    <property type="entry name" value="SF3b_su1-like"/>
</dbReference>
<gene>
    <name evidence="2" type="ORF">FISHEDRAFT_60669</name>
</gene>
<name>A0A0D7A8E8_9AGAR</name>
<organism evidence="2 3">
    <name type="scientific">Fistulina hepatica ATCC 64428</name>
    <dbReference type="NCBI Taxonomy" id="1128425"/>
    <lineage>
        <taxon>Eukaryota</taxon>
        <taxon>Fungi</taxon>
        <taxon>Dikarya</taxon>
        <taxon>Basidiomycota</taxon>
        <taxon>Agaricomycotina</taxon>
        <taxon>Agaricomycetes</taxon>
        <taxon>Agaricomycetidae</taxon>
        <taxon>Agaricales</taxon>
        <taxon>Fistulinaceae</taxon>
        <taxon>Fistulina</taxon>
    </lineage>
</organism>
<dbReference type="AlphaFoldDB" id="A0A0D7A8E8"/>
<accession>A0A0D7A8E8</accession>
<evidence type="ECO:0000256" key="1">
    <source>
        <dbReference type="SAM" id="Phobius"/>
    </source>
</evidence>
<sequence>MWGRRPQSTNYCNSVVTMLEDELTERDQVHRQTANTIVKHLVLGVAGLGCEDSTMHLMNLVWPNSFETSPHVIGAVVDAREAILLCLGPGVLLSYVFRGLFHPARKIREVYWCIYNALYLGTADVLISFFLDLGELSEDQNVYDRYPLQMFV</sequence>
<evidence type="ECO:0000313" key="2">
    <source>
        <dbReference type="EMBL" id="KIY46201.1"/>
    </source>
</evidence>
<proteinExistence type="predicted"/>
<dbReference type="OrthoDB" id="438939at2759"/>
<dbReference type="Proteomes" id="UP000054144">
    <property type="component" value="Unassembled WGS sequence"/>
</dbReference>
<dbReference type="SUPFAM" id="SSF48371">
    <property type="entry name" value="ARM repeat"/>
    <property type="match status" value="1"/>
</dbReference>
<keyword evidence="1" id="KW-0472">Membrane</keyword>
<dbReference type="InterPro" id="IPR016024">
    <property type="entry name" value="ARM-type_fold"/>
</dbReference>
<keyword evidence="3" id="KW-1185">Reference proteome</keyword>
<keyword evidence="1" id="KW-1133">Transmembrane helix</keyword>
<keyword evidence="1" id="KW-0812">Transmembrane</keyword>
<dbReference type="GO" id="GO:0003729">
    <property type="term" value="F:mRNA binding"/>
    <property type="evidence" value="ECO:0007669"/>
    <property type="project" value="InterPro"/>
</dbReference>
<feature type="transmembrane region" description="Helical" evidence="1">
    <location>
        <begin position="113"/>
        <end position="131"/>
    </location>
</feature>
<evidence type="ECO:0000313" key="3">
    <source>
        <dbReference type="Proteomes" id="UP000054144"/>
    </source>
</evidence>
<dbReference type="PANTHER" id="PTHR12097">
    <property type="entry name" value="SPLICING FACTOR 3B, SUBUNIT 1-RELATED"/>
    <property type="match status" value="1"/>
</dbReference>
<reference evidence="2 3" key="1">
    <citation type="journal article" date="2015" name="Fungal Genet. Biol.">
        <title>Evolution of novel wood decay mechanisms in Agaricales revealed by the genome sequences of Fistulina hepatica and Cylindrobasidium torrendii.</title>
        <authorList>
            <person name="Floudas D."/>
            <person name="Held B.W."/>
            <person name="Riley R."/>
            <person name="Nagy L.G."/>
            <person name="Koehler G."/>
            <person name="Ransdell A.S."/>
            <person name="Younus H."/>
            <person name="Chow J."/>
            <person name="Chiniquy J."/>
            <person name="Lipzen A."/>
            <person name="Tritt A."/>
            <person name="Sun H."/>
            <person name="Haridas S."/>
            <person name="LaButti K."/>
            <person name="Ohm R.A."/>
            <person name="Kues U."/>
            <person name="Blanchette R.A."/>
            <person name="Grigoriev I.V."/>
            <person name="Minto R.E."/>
            <person name="Hibbett D.S."/>
        </authorList>
    </citation>
    <scope>NUCLEOTIDE SEQUENCE [LARGE SCALE GENOMIC DNA]</scope>
    <source>
        <strain evidence="2 3">ATCC 64428</strain>
    </source>
</reference>
<protein>
    <submittedName>
        <fullName evidence="2">Uncharacterized protein</fullName>
    </submittedName>
</protein>